<dbReference type="GO" id="GO:0008380">
    <property type="term" value="P:RNA splicing"/>
    <property type="evidence" value="ECO:0007669"/>
    <property type="project" value="UniProtKB-KW"/>
</dbReference>
<dbReference type="Proteomes" id="UP001152607">
    <property type="component" value="Unassembled WGS sequence"/>
</dbReference>
<dbReference type="InterPro" id="IPR051106">
    <property type="entry name" value="RNA-bind/splicing_reg"/>
</dbReference>
<dbReference type="InterPro" id="IPR000504">
    <property type="entry name" value="RRM_dom"/>
</dbReference>
<evidence type="ECO:0000256" key="8">
    <source>
        <dbReference type="SAM" id="MobiDB-lite"/>
    </source>
</evidence>
<organism evidence="10 11">
    <name type="scientific">Periconia digitata</name>
    <dbReference type="NCBI Taxonomy" id="1303443"/>
    <lineage>
        <taxon>Eukaryota</taxon>
        <taxon>Fungi</taxon>
        <taxon>Dikarya</taxon>
        <taxon>Ascomycota</taxon>
        <taxon>Pezizomycotina</taxon>
        <taxon>Dothideomycetes</taxon>
        <taxon>Pleosporomycetidae</taxon>
        <taxon>Pleosporales</taxon>
        <taxon>Massarineae</taxon>
        <taxon>Periconiaceae</taxon>
        <taxon>Periconia</taxon>
    </lineage>
</organism>
<evidence type="ECO:0000313" key="10">
    <source>
        <dbReference type="EMBL" id="CAI6271597.1"/>
    </source>
</evidence>
<dbReference type="GO" id="GO:0003723">
    <property type="term" value="F:RNA binding"/>
    <property type="evidence" value="ECO:0007669"/>
    <property type="project" value="UniProtKB-UniRule"/>
</dbReference>
<keyword evidence="11" id="KW-1185">Reference proteome</keyword>
<keyword evidence="5" id="KW-0508">mRNA splicing</keyword>
<dbReference type="CDD" id="cd00590">
    <property type="entry name" value="RRM_SF"/>
    <property type="match status" value="1"/>
</dbReference>
<name>A0A9W4U3T0_9PLEO</name>
<feature type="domain" description="RRM" evidence="9">
    <location>
        <begin position="274"/>
        <end position="352"/>
    </location>
</feature>
<dbReference type="SMART" id="SM00361">
    <property type="entry name" value="RRM_1"/>
    <property type="match status" value="1"/>
</dbReference>
<dbReference type="InterPro" id="IPR035979">
    <property type="entry name" value="RBD_domain_sf"/>
</dbReference>
<reference evidence="10" key="1">
    <citation type="submission" date="2023-01" db="EMBL/GenBank/DDBJ databases">
        <authorList>
            <person name="Van Ghelder C."/>
            <person name="Rancurel C."/>
        </authorList>
    </citation>
    <scope>NUCLEOTIDE SEQUENCE</scope>
    <source>
        <strain evidence="10">CNCM I-4278</strain>
    </source>
</reference>
<evidence type="ECO:0000256" key="2">
    <source>
        <dbReference type="ARBA" id="ARBA00022553"/>
    </source>
</evidence>
<keyword evidence="3" id="KW-0507">mRNA processing</keyword>
<evidence type="ECO:0000256" key="1">
    <source>
        <dbReference type="ARBA" id="ARBA00004123"/>
    </source>
</evidence>
<accession>A0A9W4U3T0</accession>
<feature type="region of interest" description="Disordered" evidence="8">
    <location>
        <begin position="126"/>
        <end position="146"/>
    </location>
</feature>
<gene>
    <name evidence="10" type="ORF">PDIGIT_LOCUS1746</name>
</gene>
<evidence type="ECO:0000313" key="11">
    <source>
        <dbReference type="Proteomes" id="UP001152607"/>
    </source>
</evidence>
<dbReference type="OrthoDB" id="6730379at2759"/>
<dbReference type="SUPFAM" id="SSF54928">
    <property type="entry name" value="RNA-binding domain, RBD"/>
    <property type="match status" value="2"/>
</dbReference>
<dbReference type="InterPro" id="IPR012677">
    <property type="entry name" value="Nucleotide-bd_a/b_plait_sf"/>
</dbReference>
<comment type="caution">
    <text evidence="10">The sequence shown here is derived from an EMBL/GenBank/DDBJ whole genome shotgun (WGS) entry which is preliminary data.</text>
</comment>
<comment type="subcellular location">
    <subcellularLocation>
        <location evidence="1">Nucleus</location>
    </subcellularLocation>
</comment>
<evidence type="ECO:0000259" key="9">
    <source>
        <dbReference type="PROSITE" id="PS50102"/>
    </source>
</evidence>
<evidence type="ECO:0000256" key="5">
    <source>
        <dbReference type="ARBA" id="ARBA00023187"/>
    </source>
</evidence>
<evidence type="ECO:0000256" key="7">
    <source>
        <dbReference type="PROSITE-ProRule" id="PRU00176"/>
    </source>
</evidence>
<dbReference type="Gene3D" id="3.30.70.330">
    <property type="match status" value="2"/>
</dbReference>
<keyword evidence="4 7" id="KW-0694">RNA-binding</keyword>
<dbReference type="SMART" id="SM00360">
    <property type="entry name" value="RRM"/>
    <property type="match status" value="2"/>
</dbReference>
<dbReference type="InterPro" id="IPR003954">
    <property type="entry name" value="RRM_euk-type"/>
</dbReference>
<protein>
    <recommendedName>
        <fullName evidence="9">RRM domain-containing protein</fullName>
    </recommendedName>
</protein>
<dbReference type="PROSITE" id="PS50102">
    <property type="entry name" value="RRM"/>
    <property type="match status" value="2"/>
</dbReference>
<evidence type="ECO:0000256" key="3">
    <source>
        <dbReference type="ARBA" id="ARBA00022664"/>
    </source>
</evidence>
<keyword evidence="6" id="KW-0539">Nucleus</keyword>
<dbReference type="Pfam" id="PF00076">
    <property type="entry name" value="RRM_1"/>
    <property type="match status" value="2"/>
</dbReference>
<dbReference type="PANTHER" id="PTHR48028">
    <property type="entry name" value="GLYCINE-RICH RNA-BINDING PROTEIN RZ1A"/>
    <property type="match status" value="1"/>
</dbReference>
<dbReference type="EMBL" id="CAOQHR010000001">
    <property type="protein sequence ID" value="CAI6271597.1"/>
    <property type="molecule type" value="Genomic_DNA"/>
</dbReference>
<feature type="domain" description="RRM" evidence="9">
    <location>
        <begin position="177"/>
        <end position="254"/>
    </location>
</feature>
<evidence type="ECO:0000256" key="6">
    <source>
        <dbReference type="ARBA" id="ARBA00023242"/>
    </source>
</evidence>
<proteinExistence type="predicted"/>
<dbReference type="GO" id="GO:0005634">
    <property type="term" value="C:nucleus"/>
    <property type="evidence" value="ECO:0007669"/>
    <property type="project" value="UniProtKB-SubCell"/>
</dbReference>
<keyword evidence="2" id="KW-0597">Phosphoprotein</keyword>
<dbReference type="PANTHER" id="PTHR48028:SF4">
    <property type="entry name" value="SC35-LIKE SPLICING FACTOR"/>
    <property type="match status" value="1"/>
</dbReference>
<dbReference type="AlphaFoldDB" id="A0A9W4U3T0"/>
<evidence type="ECO:0000256" key="4">
    <source>
        <dbReference type="ARBA" id="ARBA00022884"/>
    </source>
</evidence>
<dbReference type="GO" id="GO:0006397">
    <property type="term" value="P:mRNA processing"/>
    <property type="evidence" value="ECO:0007669"/>
    <property type="project" value="UniProtKB-KW"/>
</dbReference>
<sequence>MYGDRRSEIALVLVRFRADLISTLLIIVRLFLSHPIPHPLLTTTVIMYLLRRTVARAIASPSTAFVAKPRSINTIAPPAFHSRKQFLAVPSFQRRFASDDAVNKTGAEQAVAEASDNFAQTATEAPVEENLTPAEESVQAPSTDASATVGIDALEQAAEGRKRPQRANTFIQADPNNTLYIGNLFYEVTTDQIQRVFSRFGEVKDVKIAFDNRGLSRGFAYVTFENIEHAQAAVENLHMQIFEGRNMVVQFHKPKSSSSVSYAGGKAIENPPSKTLFIGNMSYEMSDKDLNDMFRDIRNVMDVRVAIDRRTGQPRGFAHADFIDVASAARAKEILQDKKIYGRQLRLDFSKSAISGHGHGQRSRSDE</sequence>